<reference evidence="1 2" key="1">
    <citation type="submission" date="2015-01" db="EMBL/GenBank/DDBJ databases">
        <title>Jeotgalibacillus campisalis genome sequencing.</title>
        <authorList>
            <person name="Goh K.M."/>
            <person name="Chan K.-G."/>
            <person name="Yaakop A.S."/>
            <person name="Ee R."/>
            <person name="Gan H.M."/>
            <person name="Chan C.S."/>
        </authorList>
    </citation>
    <scope>NUCLEOTIDE SEQUENCE [LARGE SCALE GENOMIC DNA]</scope>
    <source>
        <strain evidence="1 2">SF-57</strain>
    </source>
</reference>
<accession>A0A0C2W8K1</accession>
<evidence type="ECO:0000313" key="2">
    <source>
        <dbReference type="Proteomes" id="UP000031972"/>
    </source>
</evidence>
<evidence type="ECO:0000313" key="1">
    <source>
        <dbReference type="EMBL" id="KIL52916.1"/>
    </source>
</evidence>
<name>A0A0C2W8K1_9BACL</name>
<gene>
    <name evidence="1" type="ORF">KR50_02450</name>
</gene>
<dbReference type="PATRIC" id="fig|220754.4.peg.248"/>
<dbReference type="EMBL" id="JXRR01000001">
    <property type="protein sequence ID" value="KIL52916.1"/>
    <property type="molecule type" value="Genomic_DNA"/>
</dbReference>
<sequence length="166" mass="19174">MEQVWERFMRVEGYLLEGIFASKLDTYQVNKDIILHSVEPLIYIRKSNAADIKYWKMDWAEENTGEDILLLKEQETPEPIEYELIDDPNQKHIIMGSSFSFLQHNLIKKVVGYGFKDSNSETLTSIVLELDEVFIFVKTGPVIEIKITNEEPNGLGDIIFSTLSKL</sequence>
<organism evidence="1 2">
    <name type="scientific">Jeotgalibacillus campisalis</name>
    <dbReference type="NCBI Taxonomy" id="220754"/>
    <lineage>
        <taxon>Bacteria</taxon>
        <taxon>Bacillati</taxon>
        <taxon>Bacillota</taxon>
        <taxon>Bacilli</taxon>
        <taxon>Bacillales</taxon>
        <taxon>Caryophanaceae</taxon>
        <taxon>Jeotgalibacillus</taxon>
    </lineage>
</organism>
<comment type="caution">
    <text evidence="1">The sequence shown here is derived from an EMBL/GenBank/DDBJ whole genome shotgun (WGS) entry which is preliminary data.</text>
</comment>
<dbReference type="RefSeq" id="WP_232304223.1">
    <property type="nucleotide sequence ID" value="NZ_JXRR01000001.1"/>
</dbReference>
<proteinExistence type="predicted"/>
<dbReference type="Proteomes" id="UP000031972">
    <property type="component" value="Unassembled WGS sequence"/>
</dbReference>
<protein>
    <submittedName>
        <fullName evidence="1">Uncharacterized protein</fullName>
    </submittedName>
</protein>
<keyword evidence="2" id="KW-1185">Reference proteome</keyword>
<dbReference type="AlphaFoldDB" id="A0A0C2W8K1"/>